<keyword evidence="3" id="KW-1185">Reference proteome</keyword>
<protein>
    <submittedName>
        <fullName evidence="2">Uncharacterized protein</fullName>
    </submittedName>
</protein>
<keyword evidence="1" id="KW-0812">Transmembrane</keyword>
<comment type="caution">
    <text evidence="2">The sequence shown here is derived from an EMBL/GenBank/DDBJ whole genome shotgun (WGS) entry which is preliminary data.</text>
</comment>
<evidence type="ECO:0000313" key="2">
    <source>
        <dbReference type="EMBL" id="KAJ1722480.1"/>
    </source>
</evidence>
<accession>A0A9W7Y0L1</accession>
<dbReference type="AlphaFoldDB" id="A0A9W7Y0L1"/>
<dbReference type="EMBL" id="JANBOJ010000110">
    <property type="protein sequence ID" value="KAJ1722480.1"/>
    <property type="molecule type" value="Genomic_DNA"/>
</dbReference>
<gene>
    <name evidence="2" type="ORF">LPJ53_003120</name>
</gene>
<organism evidence="2 3">
    <name type="scientific">Coemansia erecta</name>
    <dbReference type="NCBI Taxonomy" id="147472"/>
    <lineage>
        <taxon>Eukaryota</taxon>
        <taxon>Fungi</taxon>
        <taxon>Fungi incertae sedis</taxon>
        <taxon>Zoopagomycota</taxon>
        <taxon>Kickxellomycotina</taxon>
        <taxon>Kickxellomycetes</taxon>
        <taxon>Kickxellales</taxon>
        <taxon>Kickxellaceae</taxon>
        <taxon>Coemansia</taxon>
    </lineage>
</organism>
<feature type="transmembrane region" description="Helical" evidence="1">
    <location>
        <begin position="50"/>
        <end position="73"/>
    </location>
</feature>
<evidence type="ECO:0000313" key="3">
    <source>
        <dbReference type="Proteomes" id="UP001149813"/>
    </source>
</evidence>
<proteinExistence type="predicted"/>
<dbReference type="OrthoDB" id="70250at2759"/>
<keyword evidence="1" id="KW-0472">Membrane</keyword>
<keyword evidence="1" id="KW-1133">Transmembrane helix</keyword>
<name>A0A9W7Y0L1_9FUNG</name>
<evidence type="ECO:0000256" key="1">
    <source>
        <dbReference type="SAM" id="Phobius"/>
    </source>
</evidence>
<reference evidence="2" key="1">
    <citation type="submission" date="2022-07" db="EMBL/GenBank/DDBJ databases">
        <title>Phylogenomic reconstructions and comparative analyses of Kickxellomycotina fungi.</title>
        <authorList>
            <person name="Reynolds N.K."/>
            <person name="Stajich J.E."/>
            <person name="Barry K."/>
            <person name="Grigoriev I.V."/>
            <person name="Crous P."/>
            <person name="Smith M.E."/>
        </authorList>
    </citation>
    <scope>NUCLEOTIDE SEQUENCE</scope>
    <source>
        <strain evidence="2">NBRC 32514</strain>
    </source>
</reference>
<dbReference type="Proteomes" id="UP001149813">
    <property type="component" value="Unassembled WGS sequence"/>
</dbReference>
<sequence length="103" mass="11690">MELFASPAPMLEQVRLVLIAFAIGYLTRHFNPLNWDQIKEVVLNKLGELSPILLVLLGLTLTAAALGLILWPLEKIADWEAQRSSGYKYRTSAREHLKRRGSF</sequence>